<dbReference type="EMBL" id="CP020100">
    <property type="protein sequence ID" value="AQZ94340.1"/>
    <property type="molecule type" value="Genomic_DNA"/>
</dbReference>
<evidence type="ECO:0000256" key="1">
    <source>
        <dbReference type="ARBA" id="ARBA00004141"/>
    </source>
</evidence>
<dbReference type="AlphaFoldDB" id="A0A1V0B373"/>
<comment type="subcellular location">
    <subcellularLocation>
        <location evidence="1">Membrane</location>
        <topology evidence="1">Multi-pass membrane protein</topology>
    </subcellularLocation>
</comment>
<dbReference type="PANTHER" id="PTHR33507:SF3">
    <property type="entry name" value="INNER MEMBRANE PROTEIN YBBJ"/>
    <property type="match status" value="1"/>
</dbReference>
<dbReference type="Gene3D" id="2.40.50.140">
    <property type="entry name" value="Nucleic acid-binding proteins"/>
    <property type="match status" value="1"/>
</dbReference>
<evidence type="ECO:0000259" key="6">
    <source>
        <dbReference type="Pfam" id="PF01957"/>
    </source>
</evidence>
<dbReference type="Proteomes" id="UP000243488">
    <property type="component" value="Chromosome"/>
</dbReference>
<feature type="domain" description="NfeD-like C-terminal" evidence="6">
    <location>
        <begin position="96"/>
        <end position="148"/>
    </location>
</feature>
<keyword evidence="8" id="KW-1185">Reference proteome</keyword>
<dbReference type="SUPFAM" id="SSF141322">
    <property type="entry name" value="NfeD domain-like"/>
    <property type="match status" value="1"/>
</dbReference>
<evidence type="ECO:0000313" key="7">
    <source>
        <dbReference type="EMBL" id="AQZ94340.1"/>
    </source>
</evidence>
<dbReference type="InterPro" id="IPR002810">
    <property type="entry name" value="NfeD-like_C"/>
</dbReference>
<keyword evidence="2 5" id="KW-0812">Transmembrane</keyword>
<keyword evidence="4 5" id="KW-0472">Membrane</keyword>
<evidence type="ECO:0000256" key="4">
    <source>
        <dbReference type="ARBA" id="ARBA00023136"/>
    </source>
</evidence>
<gene>
    <name evidence="7" type="ORF">BVH74_06050</name>
</gene>
<protein>
    <submittedName>
        <fullName evidence="7">Peptidase</fullName>
    </submittedName>
</protein>
<name>A0A1V0B373_9GAMM</name>
<dbReference type="KEGG" id="ppha:BVH74_06050"/>
<dbReference type="STRING" id="1931241.BVH74_06050"/>
<evidence type="ECO:0000256" key="3">
    <source>
        <dbReference type="ARBA" id="ARBA00022989"/>
    </source>
</evidence>
<dbReference type="RefSeq" id="WP_080049193.1">
    <property type="nucleotide sequence ID" value="NZ_CP020100.1"/>
</dbReference>
<sequence>MLLSSYVNGYAFWLLLGFALLISEFFVPGLIAAFFGLGALIVGVLTLLGIIEGLSAQITLFSLISLAMLFGLRRRFQRWLIGASSDKAKTDLDNSGYVGARVTVLADFVQGVGQVSLNGAKWDAESSEPLKAGDAAWVISHHGIVLKVSTQQTDTNTPK</sequence>
<keyword evidence="3 5" id="KW-1133">Transmembrane helix</keyword>
<feature type="transmembrane region" description="Helical" evidence="5">
    <location>
        <begin position="30"/>
        <end position="48"/>
    </location>
</feature>
<dbReference type="GO" id="GO:0005886">
    <property type="term" value="C:plasma membrane"/>
    <property type="evidence" value="ECO:0007669"/>
    <property type="project" value="TreeGrafter"/>
</dbReference>
<evidence type="ECO:0000256" key="5">
    <source>
        <dbReference type="SAM" id="Phobius"/>
    </source>
</evidence>
<accession>A0A1V0B373</accession>
<proteinExistence type="predicted"/>
<feature type="transmembrane region" description="Helical" evidence="5">
    <location>
        <begin position="54"/>
        <end position="72"/>
    </location>
</feature>
<dbReference type="InterPro" id="IPR052165">
    <property type="entry name" value="Membrane_assoc_protease"/>
</dbReference>
<dbReference type="PANTHER" id="PTHR33507">
    <property type="entry name" value="INNER MEMBRANE PROTEIN YBBJ"/>
    <property type="match status" value="1"/>
</dbReference>
<dbReference type="Pfam" id="PF01957">
    <property type="entry name" value="NfeD"/>
    <property type="match status" value="1"/>
</dbReference>
<organism evidence="7 8">
    <name type="scientific">Halopseudomonas phragmitis</name>
    <dbReference type="NCBI Taxonomy" id="1931241"/>
    <lineage>
        <taxon>Bacteria</taxon>
        <taxon>Pseudomonadati</taxon>
        <taxon>Pseudomonadota</taxon>
        <taxon>Gammaproteobacteria</taxon>
        <taxon>Pseudomonadales</taxon>
        <taxon>Pseudomonadaceae</taxon>
        <taxon>Halopseudomonas</taxon>
    </lineage>
</organism>
<dbReference type="InterPro" id="IPR012340">
    <property type="entry name" value="NA-bd_OB-fold"/>
</dbReference>
<reference evidence="7 8" key="1">
    <citation type="submission" date="2017-03" db="EMBL/GenBank/DDBJ databases">
        <title>Complete genome sequence of the novel DNRA strain Pseudomonas sp. S-6-2 isolated from Chinese polluted river sediment. Journal of Biotechnology.</title>
        <authorList>
            <person name="Li J."/>
            <person name="Xiang F."/>
            <person name="Wang L."/>
            <person name="Xi L."/>
            <person name="Liu J."/>
        </authorList>
    </citation>
    <scope>NUCLEOTIDE SEQUENCE [LARGE SCALE GENOMIC DNA]</scope>
    <source>
        <strain evidence="7 8">S-6-2</strain>
    </source>
</reference>
<evidence type="ECO:0000256" key="2">
    <source>
        <dbReference type="ARBA" id="ARBA00022692"/>
    </source>
</evidence>
<feature type="transmembrane region" description="Helical" evidence="5">
    <location>
        <begin position="6"/>
        <end position="23"/>
    </location>
</feature>
<evidence type="ECO:0000313" key="8">
    <source>
        <dbReference type="Proteomes" id="UP000243488"/>
    </source>
</evidence>